<dbReference type="PANTHER" id="PTHR34107:SF4">
    <property type="entry name" value="SLL1222 PROTEIN"/>
    <property type="match status" value="1"/>
</dbReference>
<dbReference type="Gene3D" id="3.90.1570.10">
    <property type="entry name" value="tt1808, chain A"/>
    <property type="match status" value="1"/>
</dbReference>
<dbReference type="GO" id="GO:0004519">
    <property type="term" value="F:endonuclease activity"/>
    <property type="evidence" value="ECO:0007669"/>
    <property type="project" value="UniProtKB-KW"/>
</dbReference>
<dbReference type="SUPFAM" id="SSF52980">
    <property type="entry name" value="Restriction endonuclease-like"/>
    <property type="match status" value="1"/>
</dbReference>
<dbReference type="InterPro" id="IPR008538">
    <property type="entry name" value="Uma2"/>
</dbReference>
<evidence type="ECO:0000259" key="1">
    <source>
        <dbReference type="Pfam" id="PF05685"/>
    </source>
</evidence>
<gene>
    <name evidence="2" type="ORF">DCC39_06825</name>
</gene>
<keyword evidence="2" id="KW-0540">Nuclease</keyword>
<dbReference type="InterPro" id="IPR012296">
    <property type="entry name" value="Nuclease_put_TT1808"/>
</dbReference>
<sequence length="195" mass="22634">MRYSKKKDVIHENPLTYNDYASLDDGKRYELVDGVLELMSPSPTPSHQMVSSEIHKRFLNSCEENYICFCAPIDLILSDTMVRQPDLVLVHRDRFSKIVKKRGIVGSPDLVIEILSPSSVKRDKESKLETYERFSIPEYWIVDPNNRCIEQYLLSGEQYTLPTVYEEDDKIQSDNISCVSFSMKEIMENVLEIPE</sequence>
<protein>
    <submittedName>
        <fullName evidence="2">Uma2 family endonuclease</fullName>
    </submittedName>
</protein>
<comment type="caution">
    <text evidence="2">The sequence shown here is derived from an EMBL/GenBank/DDBJ whole genome shotgun (WGS) entry which is preliminary data.</text>
</comment>
<dbReference type="Pfam" id="PF05685">
    <property type="entry name" value="Uma2"/>
    <property type="match status" value="1"/>
</dbReference>
<dbReference type="EMBL" id="QCZG01000010">
    <property type="protein sequence ID" value="PWA12325.1"/>
    <property type="molecule type" value="Genomic_DNA"/>
</dbReference>
<name>A0A2U1K4X6_9BACI</name>
<keyword evidence="2" id="KW-0378">Hydrolase</keyword>
<dbReference type="AlphaFoldDB" id="A0A2U1K4X6"/>
<dbReference type="CDD" id="cd06260">
    <property type="entry name" value="DUF820-like"/>
    <property type="match status" value="1"/>
</dbReference>
<accession>A0A2U1K4X6</accession>
<dbReference type="Proteomes" id="UP000245998">
    <property type="component" value="Unassembled WGS sequence"/>
</dbReference>
<proteinExistence type="predicted"/>
<keyword evidence="2" id="KW-0255">Endonuclease</keyword>
<feature type="domain" description="Putative restriction endonuclease" evidence="1">
    <location>
        <begin position="19"/>
        <end position="174"/>
    </location>
</feature>
<dbReference type="OrthoDB" id="9808428at2"/>
<reference evidence="2 3" key="1">
    <citation type="submission" date="2018-04" db="EMBL/GenBank/DDBJ databases">
        <title>Camelliibacillus theae gen. nov., sp. nov., isolated from Pu'er tea.</title>
        <authorList>
            <person name="Niu L."/>
        </authorList>
    </citation>
    <scope>NUCLEOTIDE SEQUENCE [LARGE SCALE GENOMIC DNA]</scope>
    <source>
        <strain evidence="2 3">T8</strain>
    </source>
</reference>
<organism evidence="2 3">
    <name type="scientific">Pueribacillus theae</name>
    <dbReference type="NCBI Taxonomy" id="2171751"/>
    <lineage>
        <taxon>Bacteria</taxon>
        <taxon>Bacillati</taxon>
        <taxon>Bacillota</taxon>
        <taxon>Bacilli</taxon>
        <taxon>Bacillales</taxon>
        <taxon>Bacillaceae</taxon>
        <taxon>Pueribacillus</taxon>
    </lineage>
</organism>
<evidence type="ECO:0000313" key="3">
    <source>
        <dbReference type="Proteomes" id="UP000245998"/>
    </source>
</evidence>
<dbReference type="InterPro" id="IPR011335">
    <property type="entry name" value="Restrct_endonuc-II-like"/>
</dbReference>
<keyword evidence="3" id="KW-1185">Reference proteome</keyword>
<dbReference type="PANTHER" id="PTHR34107">
    <property type="entry name" value="SLL0198 PROTEIN-RELATED"/>
    <property type="match status" value="1"/>
</dbReference>
<evidence type="ECO:0000313" key="2">
    <source>
        <dbReference type="EMBL" id="PWA12325.1"/>
    </source>
</evidence>
<dbReference type="RefSeq" id="WP_116554148.1">
    <property type="nucleotide sequence ID" value="NZ_QCZG01000010.1"/>
</dbReference>